<organism evidence="4">
    <name type="scientific">Lygus hesperus</name>
    <name type="common">Western plant bug</name>
    <dbReference type="NCBI Taxonomy" id="30085"/>
    <lineage>
        <taxon>Eukaryota</taxon>
        <taxon>Metazoa</taxon>
        <taxon>Ecdysozoa</taxon>
        <taxon>Arthropoda</taxon>
        <taxon>Hexapoda</taxon>
        <taxon>Insecta</taxon>
        <taxon>Pterygota</taxon>
        <taxon>Neoptera</taxon>
        <taxon>Paraneoptera</taxon>
        <taxon>Hemiptera</taxon>
        <taxon>Heteroptera</taxon>
        <taxon>Panheteroptera</taxon>
        <taxon>Cimicomorpha</taxon>
        <taxon>Miridae</taxon>
        <taxon>Mirini</taxon>
        <taxon>Lygus</taxon>
    </lineage>
</organism>
<keyword evidence="4" id="KW-0547">Nucleotide-binding</keyword>
<feature type="non-terminal residue" evidence="4">
    <location>
        <position position="156"/>
    </location>
</feature>
<dbReference type="GO" id="GO:0004386">
    <property type="term" value="F:helicase activity"/>
    <property type="evidence" value="ECO:0007669"/>
    <property type="project" value="UniProtKB-KW"/>
</dbReference>
<protein>
    <submittedName>
        <fullName evidence="4">Putative RNA helicase armi</fullName>
    </submittedName>
</protein>
<evidence type="ECO:0000259" key="3">
    <source>
        <dbReference type="Pfam" id="PF13086"/>
    </source>
</evidence>
<comment type="subcellular location">
    <subcellularLocation>
        <location evidence="1">Cytoplasm</location>
    </subcellularLocation>
</comment>
<dbReference type="InterPro" id="IPR027417">
    <property type="entry name" value="P-loop_NTPase"/>
</dbReference>
<sequence length="156" mass="16945">MTVIELILQIYMSDPKCRILVGAPTNSAVDTLGSRLLGFGVLEKEHMVRMSSYNAYSQGSIATQLMDISFVPHLGDPTSDSLIPDDRDDQTPTIYLNDLGHHRITLGTLATLSILNSAGLGKGFFTHVIIDEAGQCHEPETLLPIALVDPDITQLV</sequence>
<keyword evidence="4" id="KW-0347">Helicase</keyword>
<evidence type="ECO:0000256" key="2">
    <source>
        <dbReference type="ARBA" id="ARBA00022490"/>
    </source>
</evidence>
<dbReference type="Gene3D" id="3.40.50.300">
    <property type="entry name" value="P-loop containing nucleotide triphosphate hydrolases"/>
    <property type="match status" value="1"/>
</dbReference>
<feature type="domain" description="DNA2/NAM7 helicase helicase" evidence="3">
    <location>
        <begin position="109"/>
        <end position="146"/>
    </location>
</feature>
<keyword evidence="4" id="KW-0378">Hydrolase</keyword>
<dbReference type="InterPro" id="IPR041677">
    <property type="entry name" value="DNA2/NAM7_AAA_11"/>
</dbReference>
<keyword evidence="2" id="KW-0963">Cytoplasm</keyword>
<keyword evidence="4" id="KW-0067">ATP-binding</keyword>
<dbReference type="PANTHER" id="PTHR45418">
    <property type="entry name" value="CANCER/TESTIS ANTIGEN 55"/>
    <property type="match status" value="1"/>
</dbReference>
<dbReference type="AlphaFoldDB" id="A0A146LHW8"/>
<reference evidence="4" key="1">
    <citation type="journal article" date="2016" name="Gigascience">
        <title>De novo construction of an expanded transcriptome assembly for the western tarnished plant bug, Lygus hesperus.</title>
        <authorList>
            <person name="Tassone E.E."/>
            <person name="Geib S.M."/>
            <person name="Hall B."/>
            <person name="Fabrick J.A."/>
            <person name="Brent C.S."/>
            <person name="Hull J.J."/>
        </authorList>
    </citation>
    <scope>NUCLEOTIDE SEQUENCE</scope>
</reference>
<name>A0A146LHW8_LYGHE</name>
<gene>
    <name evidence="4" type="primary">armi_1</name>
    <name evidence="4" type="ORF">g.76030</name>
</gene>
<dbReference type="Pfam" id="PF13086">
    <property type="entry name" value="AAA_11"/>
    <property type="match status" value="1"/>
</dbReference>
<dbReference type="EMBL" id="GDHC01011684">
    <property type="protein sequence ID" value="JAQ06945.1"/>
    <property type="molecule type" value="Transcribed_RNA"/>
</dbReference>
<evidence type="ECO:0000313" key="4">
    <source>
        <dbReference type="EMBL" id="JAQ06945.1"/>
    </source>
</evidence>
<proteinExistence type="predicted"/>
<evidence type="ECO:0000256" key="1">
    <source>
        <dbReference type="ARBA" id="ARBA00004496"/>
    </source>
</evidence>
<dbReference type="PANTHER" id="PTHR45418:SF1">
    <property type="entry name" value="CANCER_TESTIS ANTIGEN 55"/>
    <property type="match status" value="1"/>
</dbReference>
<accession>A0A146LHW8</accession>
<dbReference type="GO" id="GO:0005737">
    <property type="term" value="C:cytoplasm"/>
    <property type="evidence" value="ECO:0007669"/>
    <property type="project" value="UniProtKB-SubCell"/>
</dbReference>
<dbReference type="SUPFAM" id="SSF52540">
    <property type="entry name" value="P-loop containing nucleoside triphosphate hydrolases"/>
    <property type="match status" value="1"/>
</dbReference>